<keyword evidence="2" id="KW-1185">Reference proteome</keyword>
<dbReference type="Proteomes" id="UP001267407">
    <property type="component" value="Unassembled WGS sequence"/>
</dbReference>
<name>A0ABU2HKV0_9GAMM</name>
<gene>
    <name evidence="1" type="ORF">RKA07_16455</name>
</gene>
<dbReference type="EMBL" id="JAVMBO010000018">
    <property type="protein sequence ID" value="MDS1311694.1"/>
    <property type="molecule type" value="Genomic_DNA"/>
</dbReference>
<organism evidence="1 2">
    <name type="scientific">Marinobacter xiaoshiensis</name>
    <dbReference type="NCBI Taxonomy" id="3073652"/>
    <lineage>
        <taxon>Bacteria</taxon>
        <taxon>Pseudomonadati</taxon>
        <taxon>Pseudomonadota</taxon>
        <taxon>Gammaproteobacteria</taxon>
        <taxon>Pseudomonadales</taxon>
        <taxon>Marinobacteraceae</taxon>
        <taxon>Marinobacter</taxon>
    </lineage>
</organism>
<proteinExistence type="predicted"/>
<reference evidence="1" key="1">
    <citation type="submission" date="2023-09" db="EMBL/GenBank/DDBJ databases">
        <title>Marinobacter sediminicola sp. nov. and Marinobacter maritimum sp. nov., isolated from marine sediment.</title>
        <authorList>
            <person name="An J."/>
        </authorList>
    </citation>
    <scope>NUCLEOTIDE SEQUENCE</scope>
    <source>
        <strain evidence="1">F60267</strain>
    </source>
</reference>
<accession>A0ABU2HKV0</accession>
<protein>
    <submittedName>
        <fullName evidence="1">Uncharacterized protein</fullName>
    </submittedName>
</protein>
<dbReference type="RefSeq" id="WP_310966850.1">
    <property type="nucleotide sequence ID" value="NZ_JAVMBO010000018.1"/>
</dbReference>
<evidence type="ECO:0000313" key="1">
    <source>
        <dbReference type="EMBL" id="MDS1311694.1"/>
    </source>
</evidence>
<evidence type="ECO:0000313" key="2">
    <source>
        <dbReference type="Proteomes" id="UP001267407"/>
    </source>
</evidence>
<comment type="caution">
    <text evidence="1">The sequence shown here is derived from an EMBL/GenBank/DDBJ whole genome shotgun (WGS) entry which is preliminary data.</text>
</comment>
<sequence>MILVSTLAFRLFPKWLHQNGRGPEWEFNRRTGMIKVWQYARKLPFLPRKPPVVIEKPFYEFDAWCCARVDRFGTLFDLVLSHRYSKLDVTVGDILGAHGSATMCYAYWDFIQNYMDVTRPLPEMPMLEKYRPLDPVTAEHDLLTGRLPRYWRDMDDQTFKKQVDRMFTDVTIINTAQRPNLMEEKLSYAS</sequence>